<dbReference type="InterPro" id="IPR003593">
    <property type="entry name" value="AAA+_ATPase"/>
</dbReference>
<evidence type="ECO:0000259" key="2">
    <source>
        <dbReference type="SMART" id="SM00382"/>
    </source>
</evidence>
<dbReference type="Pfam" id="PF13335">
    <property type="entry name" value="Mg_chelatase_C"/>
    <property type="match status" value="1"/>
</dbReference>
<reference evidence="3" key="1">
    <citation type="submission" date="2020-10" db="EMBL/GenBank/DDBJ databases">
        <authorList>
            <person name="Gilroy R."/>
        </authorList>
    </citation>
    <scope>NUCLEOTIDE SEQUENCE</scope>
    <source>
        <strain evidence="3">10406</strain>
    </source>
</reference>
<dbReference type="InterPro" id="IPR025158">
    <property type="entry name" value="Mg_chelat-rel_C"/>
</dbReference>
<dbReference type="SUPFAM" id="SSF52540">
    <property type="entry name" value="P-loop containing nucleoside triphosphate hydrolases"/>
    <property type="match status" value="1"/>
</dbReference>
<evidence type="ECO:0000313" key="4">
    <source>
        <dbReference type="Proteomes" id="UP000886857"/>
    </source>
</evidence>
<reference evidence="3" key="2">
    <citation type="journal article" date="2021" name="PeerJ">
        <title>Extensive microbial diversity within the chicken gut microbiome revealed by metagenomics and culture.</title>
        <authorList>
            <person name="Gilroy R."/>
            <person name="Ravi A."/>
            <person name="Getino M."/>
            <person name="Pursley I."/>
            <person name="Horton D.L."/>
            <person name="Alikhan N.F."/>
            <person name="Baker D."/>
            <person name="Gharbi K."/>
            <person name="Hall N."/>
            <person name="Watson M."/>
            <person name="Adriaenssens E.M."/>
            <person name="Foster-Nyarko E."/>
            <person name="Jarju S."/>
            <person name="Secka A."/>
            <person name="Antonio M."/>
            <person name="Oren A."/>
            <person name="Chaudhuri R.R."/>
            <person name="La Ragione R."/>
            <person name="Hildebrand F."/>
            <person name="Pallen M.J."/>
        </authorList>
    </citation>
    <scope>NUCLEOTIDE SEQUENCE</scope>
    <source>
        <strain evidence="3">10406</strain>
    </source>
</reference>
<dbReference type="InterPro" id="IPR014721">
    <property type="entry name" value="Ribsml_uS5_D2-typ_fold_subgr"/>
</dbReference>
<dbReference type="SUPFAM" id="SSF54211">
    <property type="entry name" value="Ribosomal protein S5 domain 2-like"/>
    <property type="match status" value="1"/>
</dbReference>
<sequence>MLACVKSFALEGLSGYAVSVEVDIGSGLPSVETVGLASTATKESKERVRAAIRNSGYPYPSGRITVNLAPADTKKEGASLDLPIAVGLLVCAEAVAGNLYKDYVMIGELALDGSLRSVNGVMPLLISAMQQGEKKFIVPAANAKEASYIEGIEVQAFATLHETVDFLSGGAHEPVPVTGYRSRGGTSAYGVDMSDVKGQTAAKRAIEIAVAGGHNILMCGVPGAGKTMLAKCIPTIMPDMSFEEAVEVTKIHSVAGVLDPAVGIVEARPFRTPHHTTTVPALVGGGAKARPGEVSLAHHGVLFLDEMPEYNRRTLETLRQPLEDKKVTVARVMRSVEYPADFMLVASMNPCTCGNYGSRTQVCRCSAAQIHSYMSKLSGPLLDRIDLRIEVDGVEYAELRGEGGGETSAVVKERVEKARAIQRERYRDSATATNAAMTAKELEKYCALDADGERLLAKAFDKMGLTARGATRILKVARTIADLAGSESVLPAHVAEAIRYRGIERKYI</sequence>
<dbReference type="EMBL" id="DVOE01000057">
    <property type="protein sequence ID" value="HIU98938.1"/>
    <property type="molecule type" value="Genomic_DNA"/>
</dbReference>
<dbReference type="Gene3D" id="3.30.230.10">
    <property type="match status" value="1"/>
</dbReference>
<gene>
    <name evidence="3" type="ORF">IAC73_03745</name>
</gene>
<accession>A0A9D1NA71</accession>
<dbReference type="NCBIfam" id="TIGR00368">
    <property type="entry name" value="YifB family Mg chelatase-like AAA ATPase"/>
    <property type="match status" value="1"/>
</dbReference>
<proteinExistence type="inferred from homology"/>
<dbReference type="Pfam" id="PF01078">
    <property type="entry name" value="Mg_chelatase"/>
    <property type="match status" value="1"/>
</dbReference>
<dbReference type="GO" id="GO:0005524">
    <property type="term" value="F:ATP binding"/>
    <property type="evidence" value="ECO:0007669"/>
    <property type="project" value="InterPro"/>
</dbReference>
<dbReference type="InterPro" id="IPR004482">
    <property type="entry name" value="Mg_chelat-rel"/>
</dbReference>
<feature type="domain" description="AAA+ ATPase" evidence="2">
    <location>
        <begin position="212"/>
        <end position="395"/>
    </location>
</feature>
<dbReference type="PANTHER" id="PTHR32039">
    <property type="entry name" value="MAGNESIUM-CHELATASE SUBUNIT CHLI"/>
    <property type="match status" value="1"/>
</dbReference>
<dbReference type="SMART" id="SM00382">
    <property type="entry name" value="AAA"/>
    <property type="match status" value="1"/>
</dbReference>
<dbReference type="Pfam" id="PF13541">
    <property type="entry name" value="ChlI"/>
    <property type="match status" value="1"/>
</dbReference>
<dbReference type="InterPro" id="IPR045006">
    <property type="entry name" value="CHLI-like"/>
</dbReference>
<dbReference type="PANTHER" id="PTHR32039:SF7">
    <property type="entry name" value="COMPETENCE PROTEIN COMM"/>
    <property type="match status" value="1"/>
</dbReference>
<organism evidence="3 4">
    <name type="scientific">Candidatus Limadaptatus stercoripullorum</name>
    <dbReference type="NCBI Taxonomy" id="2840846"/>
    <lineage>
        <taxon>Bacteria</taxon>
        <taxon>Bacillati</taxon>
        <taxon>Bacillota</taxon>
        <taxon>Clostridia</taxon>
        <taxon>Eubacteriales</taxon>
        <taxon>Candidatus Limadaptatus</taxon>
    </lineage>
</organism>
<evidence type="ECO:0000256" key="1">
    <source>
        <dbReference type="ARBA" id="ARBA00006354"/>
    </source>
</evidence>
<dbReference type="InterPro" id="IPR020568">
    <property type="entry name" value="Ribosomal_Su5_D2-typ_SF"/>
</dbReference>
<name>A0A9D1NA71_9FIRM</name>
<comment type="similarity">
    <text evidence="1">Belongs to the Mg-chelatase subunits D/I family. ComM subfamily.</text>
</comment>
<dbReference type="AlphaFoldDB" id="A0A9D1NA71"/>
<protein>
    <submittedName>
        <fullName evidence="3">YifB family Mg chelatase-like AAA ATPase</fullName>
    </submittedName>
</protein>
<dbReference type="InterPro" id="IPR027417">
    <property type="entry name" value="P-loop_NTPase"/>
</dbReference>
<dbReference type="InterPro" id="IPR000523">
    <property type="entry name" value="Mg_chelatse_chII-like_cat_dom"/>
</dbReference>
<evidence type="ECO:0000313" key="3">
    <source>
        <dbReference type="EMBL" id="HIU98938.1"/>
    </source>
</evidence>
<dbReference type="Proteomes" id="UP000886857">
    <property type="component" value="Unassembled WGS sequence"/>
</dbReference>
<comment type="caution">
    <text evidence="3">The sequence shown here is derived from an EMBL/GenBank/DDBJ whole genome shotgun (WGS) entry which is preliminary data.</text>
</comment>
<dbReference type="Gene3D" id="3.40.50.300">
    <property type="entry name" value="P-loop containing nucleotide triphosphate hydrolases"/>
    <property type="match status" value="1"/>
</dbReference>